<dbReference type="OrthoDB" id="2289932at2759"/>
<feature type="compositionally biased region" description="Acidic residues" evidence="1">
    <location>
        <begin position="60"/>
        <end position="89"/>
    </location>
</feature>
<feature type="compositionally biased region" description="Basic and acidic residues" evidence="1">
    <location>
        <begin position="128"/>
        <end position="142"/>
    </location>
</feature>
<feature type="region of interest" description="Disordered" evidence="1">
    <location>
        <begin position="1"/>
        <end position="21"/>
    </location>
</feature>
<organism evidence="2 3">
    <name type="scientific">Apophysomyces ossiformis</name>
    <dbReference type="NCBI Taxonomy" id="679940"/>
    <lineage>
        <taxon>Eukaryota</taxon>
        <taxon>Fungi</taxon>
        <taxon>Fungi incertae sedis</taxon>
        <taxon>Mucoromycota</taxon>
        <taxon>Mucoromycotina</taxon>
        <taxon>Mucoromycetes</taxon>
        <taxon>Mucorales</taxon>
        <taxon>Mucorineae</taxon>
        <taxon>Mucoraceae</taxon>
        <taxon>Apophysomyces</taxon>
    </lineage>
</organism>
<sequence length="154" mass="17856">MSYRSYHHYTETSTEDGVETTTTSLVVRELDDVEAQALLAGHTLDSLTPNMLKSPPQYEITDEVDNTESDAEEEEDEDEEEEDEDEEIEEHWFPSLLKESMIEFLEEEDTPMLDGHEILLDSEEDAQIEEREEKQPKSKEQARAVPIEIICLDY</sequence>
<feature type="region of interest" description="Disordered" evidence="1">
    <location>
        <begin position="44"/>
        <end position="90"/>
    </location>
</feature>
<dbReference type="AlphaFoldDB" id="A0A8H7BN90"/>
<evidence type="ECO:0000256" key="1">
    <source>
        <dbReference type="SAM" id="MobiDB-lite"/>
    </source>
</evidence>
<dbReference type="Proteomes" id="UP000605846">
    <property type="component" value="Unassembled WGS sequence"/>
</dbReference>
<reference evidence="2" key="1">
    <citation type="submission" date="2020-01" db="EMBL/GenBank/DDBJ databases">
        <title>Genome Sequencing of Three Apophysomyces-Like Fungal Strains Confirms a Novel Fungal Genus in the Mucoromycota with divergent Burkholderia-like Endosymbiotic Bacteria.</title>
        <authorList>
            <person name="Stajich J.E."/>
            <person name="Macias A.M."/>
            <person name="Carter-House D."/>
            <person name="Lovett B."/>
            <person name="Kasson L.R."/>
            <person name="Berry K."/>
            <person name="Grigoriev I."/>
            <person name="Chang Y."/>
            <person name="Spatafora J."/>
            <person name="Kasson M.T."/>
        </authorList>
    </citation>
    <scope>NUCLEOTIDE SEQUENCE</scope>
    <source>
        <strain evidence="2">NRRL A-21654</strain>
    </source>
</reference>
<feature type="region of interest" description="Disordered" evidence="1">
    <location>
        <begin position="112"/>
        <end position="142"/>
    </location>
</feature>
<protein>
    <submittedName>
        <fullName evidence="2">Uncharacterized protein</fullName>
    </submittedName>
</protein>
<evidence type="ECO:0000313" key="3">
    <source>
        <dbReference type="Proteomes" id="UP000605846"/>
    </source>
</evidence>
<accession>A0A8H7BN90</accession>
<comment type="caution">
    <text evidence="2">The sequence shown here is derived from an EMBL/GenBank/DDBJ whole genome shotgun (WGS) entry which is preliminary data.</text>
</comment>
<evidence type="ECO:0000313" key="2">
    <source>
        <dbReference type="EMBL" id="KAF7726546.1"/>
    </source>
</evidence>
<name>A0A8H7BN90_9FUNG</name>
<gene>
    <name evidence="2" type="ORF">EC973_008677</name>
</gene>
<dbReference type="EMBL" id="JABAYA010000077">
    <property type="protein sequence ID" value="KAF7726546.1"/>
    <property type="molecule type" value="Genomic_DNA"/>
</dbReference>
<keyword evidence="3" id="KW-1185">Reference proteome</keyword>
<proteinExistence type="predicted"/>